<dbReference type="PANTHER" id="PTHR30572">
    <property type="entry name" value="MEMBRANE COMPONENT OF TRANSPORTER-RELATED"/>
    <property type="match status" value="1"/>
</dbReference>
<dbReference type="Proteomes" id="UP000823914">
    <property type="component" value="Unassembled WGS sequence"/>
</dbReference>
<keyword evidence="2" id="KW-1003">Cell membrane</keyword>
<evidence type="ECO:0000259" key="8">
    <source>
        <dbReference type="Pfam" id="PF02687"/>
    </source>
</evidence>
<evidence type="ECO:0000256" key="1">
    <source>
        <dbReference type="ARBA" id="ARBA00004651"/>
    </source>
</evidence>
<evidence type="ECO:0000259" key="9">
    <source>
        <dbReference type="Pfam" id="PF12704"/>
    </source>
</evidence>
<reference evidence="10" key="2">
    <citation type="submission" date="2021-04" db="EMBL/GenBank/DDBJ databases">
        <authorList>
            <person name="Gilroy R."/>
        </authorList>
    </citation>
    <scope>NUCLEOTIDE SEQUENCE</scope>
    <source>
        <strain evidence="10">Gambia15-2214</strain>
    </source>
</reference>
<feature type="transmembrane region" description="Helical" evidence="7">
    <location>
        <begin position="355"/>
        <end position="377"/>
    </location>
</feature>
<evidence type="ECO:0000256" key="6">
    <source>
        <dbReference type="ARBA" id="ARBA00038076"/>
    </source>
</evidence>
<dbReference type="InterPro" id="IPR050250">
    <property type="entry name" value="Macrolide_Exporter_MacB"/>
</dbReference>
<keyword evidence="5 7" id="KW-0472">Membrane</keyword>
<dbReference type="InterPro" id="IPR003838">
    <property type="entry name" value="ABC3_permease_C"/>
</dbReference>
<name>A0A9E2L319_9SPIR</name>
<dbReference type="PANTHER" id="PTHR30572:SF4">
    <property type="entry name" value="ABC TRANSPORTER PERMEASE YTRF"/>
    <property type="match status" value="1"/>
</dbReference>
<feature type="transmembrane region" description="Helical" evidence="7">
    <location>
        <begin position="327"/>
        <end position="349"/>
    </location>
</feature>
<evidence type="ECO:0000256" key="7">
    <source>
        <dbReference type="SAM" id="Phobius"/>
    </source>
</evidence>
<comment type="similarity">
    <text evidence="6">Belongs to the ABC-4 integral membrane protein family.</text>
</comment>
<dbReference type="GO" id="GO:0022857">
    <property type="term" value="F:transmembrane transporter activity"/>
    <property type="evidence" value="ECO:0007669"/>
    <property type="project" value="TreeGrafter"/>
</dbReference>
<reference evidence="10" key="1">
    <citation type="journal article" date="2021" name="PeerJ">
        <title>Extensive microbial diversity within the chicken gut microbiome revealed by metagenomics and culture.</title>
        <authorList>
            <person name="Gilroy R."/>
            <person name="Ravi A."/>
            <person name="Getino M."/>
            <person name="Pursley I."/>
            <person name="Horton D.L."/>
            <person name="Alikhan N.F."/>
            <person name="Baker D."/>
            <person name="Gharbi K."/>
            <person name="Hall N."/>
            <person name="Watson M."/>
            <person name="Adriaenssens E.M."/>
            <person name="Foster-Nyarko E."/>
            <person name="Jarju S."/>
            <person name="Secka A."/>
            <person name="Antonio M."/>
            <person name="Oren A."/>
            <person name="Chaudhuri R.R."/>
            <person name="La Ragione R."/>
            <person name="Hildebrand F."/>
            <person name="Pallen M.J."/>
        </authorList>
    </citation>
    <scope>NUCLEOTIDE SEQUENCE</scope>
    <source>
        <strain evidence="10">Gambia15-2214</strain>
    </source>
</reference>
<proteinExistence type="inferred from homology"/>
<dbReference type="GO" id="GO:0005886">
    <property type="term" value="C:plasma membrane"/>
    <property type="evidence" value="ECO:0007669"/>
    <property type="project" value="UniProtKB-SubCell"/>
</dbReference>
<gene>
    <name evidence="10" type="ORF">IAA16_10145</name>
</gene>
<comment type="caution">
    <text evidence="10">The sequence shown here is derived from an EMBL/GenBank/DDBJ whole genome shotgun (WGS) entry which is preliminary data.</text>
</comment>
<feature type="transmembrane region" description="Helical" evidence="7">
    <location>
        <begin position="20"/>
        <end position="40"/>
    </location>
</feature>
<dbReference type="AlphaFoldDB" id="A0A9E2L319"/>
<keyword evidence="4 7" id="KW-1133">Transmembrane helix</keyword>
<dbReference type="InterPro" id="IPR025857">
    <property type="entry name" value="MacB_PCD"/>
</dbReference>
<evidence type="ECO:0000256" key="4">
    <source>
        <dbReference type="ARBA" id="ARBA00022989"/>
    </source>
</evidence>
<evidence type="ECO:0000256" key="2">
    <source>
        <dbReference type="ARBA" id="ARBA00022475"/>
    </source>
</evidence>
<organism evidence="10 11">
    <name type="scientific">Candidatus Treponema excrementipullorum</name>
    <dbReference type="NCBI Taxonomy" id="2838768"/>
    <lineage>
        <taxon>Bacteria</taxon>
        <taxon>Pseudomonadati</taxon>
        <taxon>Spirochaetota</taxon>
        <taxon>Spirochaetia</taxon>
        <taxon>Spirochaetales</taxon>
        <taxon>Treponemataceae</taxon>
        <taxon>Treponema</taxon>
    </lineage>
</organism>
<dbReference type="Pfam" id="PF02687">
    <property type="entry name" value="FtsX"/>
    <property type="match status" value="1"/>
</dbReference>
<feature type="transmembrane region" description="Helical" evidence="7">
    <location>
        <begin position="265"/>
        <end position="297"/>
    </location>
</feature>
<feature type="domain" description="MacB-like periplasmic core" evidence="9">
    <location>
        <begin position="19"/>
        <end position="238"/>
    </location>
</feature>
<evidence type="ECO:0000256" key="5">
    <source>
        <dbReference type="ARBA" id="ARBA00023136"/>
    </source>
</evidence>
<dbReference type="EMBL" id="JAHLFV010000232">
    <property type="protein sequence ID" value="MBU3850915.1"/>
    <property type="molecule type" value="Genomic_DNA"/>
</dbReference>
<keyword evidence="3 7" id="KW-0812">Transmembrane</keyword>
<evidence type="ECO:0000313" key="10">
    <source>
        <dbReference type="EMBL" id="MBU3850915.1"/>
    </source>
</evidence>
<dbReference type="Pfam" id="PF12704">
    <property type="entry name" value="MacB_PCD"/>
    <property type="match status" value="1"/>
</dbReference>
<comment type="subcellular location">
    <subcellularLocation>
        <location evidence="1">Cell membrane</location>
        <topology evidence="1">Multi-pass membrane protein</topology>
    </subcellularLocation>
</comment>
<evidence type="ECO:0000256" key="3">
    <source>
        <dbReference type="ARBA" id="ARBA00022692"/>
    </source>
</evidence>
<accession>A0A9E2L319</accession>
<sequence>MFEDLLYALASFKRNKTRTLLSLLGIIIGVASVIVITALGKSTGDSVKNTFGSTGLDIISIYNNGPKHIRARVLSYDENFRGKLLKLPHVKTVYYFNQFPGTITRGTVSVNAETQCIEYGYIKDYGYKLLYGSDFTVSDHVQGSQKLLLGDKIAETLFPDGNLVGKQVILSRDSDLFGFEVIGVLTPSSAMDTNISTTIMVPRGFFIKKMDPKPDAERVEIKTDTTDAVAQVEQDVTDFINRETGVENVVWISSPLTMIKQINEAYATISIMLSAIAGISLLVGGIGIMNIMIVTVTERRKEIGIRKALGATPSDIRNQFLVESATLTLTGGAIGIGVGIIISAAILYARKLPFAIQWEACLIAFGFSVFVGIFFGLNPALRAAKLDPVEALASD</sequence>
<evidence type="ECO:0000313" key="11">
    <source>
        <dbReference type="Proteomes" id="UP000823914"/>
    </source>
</evidence>
<feature type="domain" description="ABC3 transporter permease C-terminal" evidence="8">
    <location>
        <begin position="275"/>
        <end position="388"/>
    </location>
</feature>
<protein>
    <submittedName>
        <fullName evidence="10">ABC transporter permease</fullName>
    </submittedName>
</protein>